<accession>A0A8W8JTT8</accession>
<evidence type="ECO:0000313" key="3">
    <source>
        <dbReference type="Proteomes" id="UP000005408"/>
    </source>
</evidence>
<protein>
    <submittedName>
        <fullName evidence="2">Uncharacterized protein</fullName>
    </submittedName>
</protein>
<keyword evidence="1" id="KW-1133">Transmembrane helix</keyword>
<feature type="transmembrane region" description="Helical" evidence="1">
    <location>
        <begin position="46"/>
        <end position="68"/>
    </location>
</feature>
<reference evidence="2" key="1">
    <citation type="submission" date="2022-08" db="UniProtKB">
        <authorList>
            <consortium name="EnsemblMetazoa"/>
        </authorList>
    </citation>
    <scope>IDENTIFICATION</scope>
    <source>
        <strain evidence="2">05x7-T-G4-1.051#20</strain>
    </source>
</reference>
<evidence type="ECO:0000313" key="2">
    <source>
        <dbReference type="EnsemblMetazoa" id="G20935.1:cds"/>
    </source>
</evidence>
<organism evidence="2 3">
    <name type="scientific">Magallana gigas</name>
    <name type="common">Pacific oyster</name>
    <name type="synonym">Crassostrea gigas</name>
    <dbReference type="NCBI Taxonomy" id="29159"/>
    <lineage>
        <taxon>Eukaryota</taxon>
        <taxon>Metazoa</taxon>
        <taxon>Spiralia</taxon>
        <taxon>Lophotrochozoa</taxon>
        <taxon>Mollusca</taxon>
        <taxon>Bivalvia</taxon>
        <taxon>Autobranchia</taxon>
        <taxon>Pteriomorphia</taxon>
        <taxon>Ostreida</taxon>
        <taxon>Ostreoidea</taxon>
        <taxon>Ostreidae</taxon>
        <taxon>Magallana</taxon>
    </lineage>
</organism>
<evidence type="ECO:0000256" key="1">
    <source>
        <dbReference type="SAM" id="Phobius"/>
    </source>
</evidence>
<proteinExistence type="predicted"/>
<name>A0A8W8JTT8_MAGGI</name>
<dbReference type="Proteomes" id="UP000005408">
    <property type="component" value="Unassembled WGS sequence"/>
</dbReference>
<dbReference type="EnsemblMetazoa" id="G20935.1">
    <property type="protein sequence ID" value="G20935.1:cds"/>
    <property type="gene ID" value="G20935"/>
</dbReference>
<sequence>MASHKQNTYTTDTARKTSTLKQTKLTTQQQNYTTGDLAIKIRSVEIIYLVAGIGVVELTLVALAIYIVKQRRSNMSGGQNAKDKTHPVSRKSVVSVGNVYESIPLEHFSIKDAIPEEDEDVYTEVPEHVYDKTFEHRPHVNVNPNLYQLLSELKTKNR</sequence>
<keyword evidence="1" id="KW-0812">Transmembrane</keyword>
<keyword evidence="3" id="KW-1185">Reference proteome</keyword>
<dbReference type="AlphaFoldDB" id="A0A8W8JTT8"/>
<keyword evidence="1" id="KW-0472">Membrane</keyword>